<evidence type="ECO:0000313" key="1">
    <source>
        <dbReference type="EMBL" id="MPC76845.1"/>
    </source>
</evidence>
<dbReference type="OrthoDB" id="6364030at2759"/>
<evidence type="ECO:0000313" key="2">
    <source>
        <dbReference type="Proteomes" id="UP000324222"/>
    </source>
</evidence>
<dbReference type="AlphaFoldDB" id="A0A5B7I400"/>
<accession>A0A5B7I400</accession>
<reference evidence="1 2" key="1">
    <citation type="submission" date="2019-05" db="EMBL/GenBank/DDBJ databases">
        <title>Another draft genome of Portunus trituberculatus and its Hox gene families provides insights of decapod evolution.</title>
        <authorList>
            <person name="Jeong J.-H."/>
            <person name="Song I."/>
            <person name="Kim S."/>
            <person name="Choi T."/>
            <person name="Kim D."/>
            <person name="Ryu S."/>
            <person name="Kim W."/>
        </authorList>
    </citation>
    <scope>NUCLEOTIDE SEQUENCE [LARGE SCALE GENOMIC DNA]</scope>
    <source>
        <tissue evidence="1">Muscle</tissue>
    </source>
</reference>
<dbReference type="Proteomes" id="UP000324222">
    <property type="component" value="Unassembled WGS sequence"/>
</dbReference>
<keyword evidence="2" id="KW-1185">Reference proteome</keyword>
<proteinExistence type="predicted"/>
<dbReference type="EMBL" id="VSRR010044361">
    <property type="protein sequence ID" value="MPC76845.1"/>
    <property type="molecule type" value="Genomic_DNA"/>
</dbReference>
<gene>
    <name evidence="1" type="ORF">E2C01_071278</name>
</gene>
<organism evidence="1 2">
    <name type="scientific">Portunus trituberculatus</name>
    <name type="common">Swimming crab</name>
    <name type="synonym">Neptunus trituberculatus</name>
    <dbReference type="NCBI Taxonomy" id="210409"/>
    <lineage>
        <taxon>Eukaryota</taxon>
        <taxon>Metazoa</taxon>
        <taxon>Ecdysozoa</taxon>
        <taxon>Arthropoda</taxon>
        <taxon>Crustacea</taxon>
        <taxon>Multicrustacea</taxon>
        <taxon>Malacostraca</taxon>
        <taxon>Eumalacostraca</taxon>
        <taxon>Eucarida</taxon>
        <taxon>Decapoda</taxon>
        <taxon>Pleocyemata</taxon>
        <taxon>Brachyura</taxon>
        <taxon>Eubrachyura</taxon>
        <taxon>Portunoidea</taxon>
        <taxon>Portunidae</taxon>
        <taxon>Portuninae</taxon>
        <taxon>Portunus</taxon>
    </lineage>
</organism>
<comment type="caution">
    <text evidence="1">The sequence shown here is derived from an EMBL/GenBank/DDBJ whole genome shotgun (WGS) entry which is preliminary data.</text>
</comment>
<protein>
    <submittedName>
        <fullName evidence="1">Uncharacterized protein</fullName>
    </submittedName>
</protein>
<name>A0A5B7I400_PORTR</name>
<sequence>MEGQQKFGEDTLTIKDSINILGVEVDSKLSFEHHLESMACKASLRGTLLHRKLHLLDTKGLMTLYKVQSHLSLQDKVQQRAEHLIIDSSGHRQELHTTQQQQQ</sequence>